<keyword evidence="1" id="KW-0233">DNA recombination</keyword>
<dbReference type="GO" id="GO:0006310">
    <property type="term" value="P:DNA recombination"/>
    <property type="evidence" value="ECO:0007669"/>
    <property type="project" value="UniProtKB-KW"/>
</dbReference>
<comment type="caution">
    <text evidence="3">The sequence shown here is derived from an EMBL/GenBank/DDBJ whole genome shotgun (WGS) entry which is preliminary data.</text>
</comment>
<reference evidence="3 4" key="1">
    <citation type="submission" date="2018-03" db="EMBL/GenBank/DDBJ databases">
        <title>Genomic Encyclopedia of Type Strains, Phase III (KMG-III): the genomes of soil and plant-associated and newly described type strains.</title>
        <authorList>
            <person name="Whitman W."/>
        </authorList>
    </citation>
    <scope>NUCLEOTIDE SEQUENCE [LARGE SCALE GENOMIC DNA]</scope>
    <source>
        <strain evidence="3 4">CGMCC 1.07653</strain>
    </source>
</reference>
<dbReference type="EMBL" id="PYAV01000020">
    <property type="protein sequence ID" value="PSL41283.1"/>
    <property type="molecule type" value="Genomic_DNA"/>
</dbReference>
<dbReference type="InterPro" id="IPR002104">
    <property type="entry name" value="Integrase_catalytic"/>
</dbReference>
<dbReference type="GO" id="GO:0003677">
    <property type="term" value="F:DNA binding"/>
    <property type="evidence" value="ECO:0007669"/>
    <property type="project" value="InterPro"/>
</dbReference>
<dbReference type="Gene3D" id="1.10.443.10">
    <property type="entry name" value="Intergrase catalytic core"/>
    <property type="match status" value="1"/>
</dbReference>
<dbReference type="CDD" id="cd01192">
    <property type="entry name" value="INT_C_like_3"/>
    <property type="match status" value="1"/>
</dbReference>
<dbReference type="GO" id="GO:0015074">
    <property type="term" value="P:DNA integration"/>
    <property type="evidence" value="ECO:0007669"/>
    <property type="project" value="InterPro"/>
</dbReference>
<proteinExistence type="predicted"/>
<dbReference type="OrthoDB" id="9788852at2"/>
<dbReference type="Pfam" id="PF00589">
    <property type="entry name" value="Phage_integrase"/>
    <property type="match status" value="1"/>
</dbReference>
<dbReference type="InterPro" id="IPR050090">
    <property type="entry name" value="Tyrosine_recombinase_XerCD"/>
</dbReference>
<feature type="domain" description="Tyr recombinase" evidence="2">
    <location>
        <begin position="6"/>
        <end position="183"/>
    </location>
</feature>
<dbReference type="PANTHER" id="PTHR30349:SF82">
    <property type="entry name" value="INTEGRASE_RECOMBINASE YOEC-RELATED"/>
    <property type="match status" value="1"/>
</dbReference>
<sequence>MQTVEPIREPNKIEAMKRLLRSTSLRNELLFVMGINTGMRIGDLLSLTMADVTSGRSPAQRIERKEQKTGKQRSVVLNKSAHCSLKKYMKEERPDWRGHEPLFMSRKGGPITRQHAHYILKEAAGYAGIEHIGTHSMRKTFGYFAYHAGHDITVIQALLNHSSQQETLRYIGVTQDNLDAVVQGLEL</sequence>
<name>A0A2P8H500_9BACI</name>
<protein>
    <submittedName>
        <fullName evidence="3">Phage integrase family protein</fullName>
    </submittedName>
</protein>
<dbReference type="SUPFAM" id="SSF56349">
    <property type="entry name" value="DNA breaking-rejoining enzymes"/>
    <property type="match status" value="1"/>
</dbReference>
<gene>
    <name evidence="3" type="ORF">B0H94_12029</name>
</gene>
<dbReference type="InterPro" id="IPR011010">
    <property type="entry name" value="DNA_brk_join_enz"/>
</dbReference>
<evidence type="ECO:0000313" key="4">
    <source>
        <dbReference type="Proteomes" id="UP000242310"/>
    </source>
</evidence>
<dbReference type="Proteomes" id="UP000242310">
    <property type="component" value="Unassembled WGS sequence"/>
</dbReference>
<evidence type="ECO:0000259" key="2">
    <source>
        <dbReference type="PROSITE" id="PS51898"/>
    </source>
</evidence>
<dbReference type="InterPro" id="IPR013762">
    <property type="entry name" value="Integrase-like_cat_sf"/>
</dbReference>
<organism evidence="3 4">
    <name type="scientific">Salsuginibacillus halophilus</name>
    <dbReference type="NCBI Taxonomy" id="517424"/>
    <lineage>
        <taxon>Bacteria</taxon>
        <taxon>Bacillati</taxon>
        <taxon>Bacillota</taxon>
        <taxon>Bacilli</taxon>
        <taxon>Bacillales</taxon>
        <taxon>Bacillaceae</taxon>
        <taxon>Salsuginibacillus</taxon>
    </lineage>
</organism>
<dbReference type="PANTHER" id="PTHR30349">
    <property type="entry name" value="PHAGE INTEGRASE-RELATED"/>
    <property type="match status" value="1"/>
</dbReference>
<dbReference type="AlphaFoldDB" id="A0A2P8H500"/>
<evidence type="ECO:0000256" key="1">
    <source>
        <dbReference type="ARBA" id="ARBA00023172"/>
    </source>
</evidence>
<evidence type="ECO:0000313" key="3">
    <source>
        <dbReference type="EMBL" id="PSL41283.1"/>
    </source>
</evidence>
<keyword evidence="4" id="KW-1185">Reference proteome</keyword>
<accession>A0A2P8H500</accession>
<dbReference type="PROSITE" id="PS51898">
    <property type="entry name" value="TYR_RECOMBINASE"/>
    <property type="match status" value="1"/>
</dbReference>
<dbReference type="RefSeq" id="WP_106589983.1">
    <property type="nucleotide sequence ID" value="NZ_PYAV01000020.1"/>
</dbReference>